<proteinExistence type="predicted"/>
<accession>A0ABW5R9T6</accession>
<evidence type="ECO:0000313" key="1">
    <source>
        <dbReference type="EMBL" id="MFD2671748.1"/>
    </source>
</evidence>
<gene>
    <name evidence="1" type="ORF">ACFSUC_09030</name>
</gene>
<sequence length="72" mass="7508">MNITVYQNIHIHKLTVESVANSSVLQIGTAGMVKTLSNLYNTGGFTEPAPELDTPLGLGTAEPIVPLASVTA</sequence>
<dbReference type="InterPro" id="IPR024255">
    <property type="entry name" value="GerPB"/>
</dbReference>
<protein>
    <submittedName>
        <fullName evidence="1">Spore germination protein GerPB</fullName>
    </submittedName>
</protein>
<organism evidence="1 2">
    <name type="scientific">Marinicrinis sediminis</name>
    <dbReference type="NCBI Taxonomy" id="1652465"/>
    <lineage>
        <taxon>Bacteria</taxon>
        <taxon>Bacillati</taxon>
        <taxon>Bacillota</taxon>
        <taxon>Bacilli</taxon>
        <taxon>Bacillales</taxon>
        <taxon>Paenibacillaceae</taxon>
    </lineage>
</organism>
<keyword evidence="2" id="KW-1185">Reference proteome</keyword>
<comment type="caution">
    <text evidence="1">The sequence shown here is derived from an EMBL/GenBank/DDBJ whole genome shotgun (WGS) entry which is preliminary data.</text>
</comment>
<reference evidence="2" key="1">
    <citation type="journal article" date="2019" name="Int. J. Syst. Evol. Microbiol.">
        <title>The Global Catalogue of Microorganisms (GCM) 10K type strain sequencing project: providing services to taxonomists for standard genome sequencing and annotation.</title>
        <authorList>
            <consortium name="The Broad Institute Genomics Platform"/>
            <consortium name="The Broad Institute Genome Sequencing Center for Infectious Disease"/>
            <person name="Wu L."/>
            <person name="Ma J."/>
        </authorList>
    </citation>
    <scope>NUCLEOTIDE SEQUENCE [LARGE SCALE GENOMIC DNA]</scope>
    <source>
        <strain evidence="2">KCTC 33676</strain>
    </source>
</reference>
<dbReference type="RefSeq" id="WP_379929222.1">
    <property type="nucleotide sequence ID" value="NZ_JBHUMM010000014.1"/>
</dbReference>
<dbReference type="Proteomes" id="UP001597497">
    <property type="component" value="Unassembled WGS sequence"/>
</dbReference>
<name>A0ABW5R9T6_9BACL</name>
<evidence type="ECO:0000313" key="2">
    <source>
        <dbReference type="Proteomes" id="UP001597497"/>
    </source>
</evidence>
<dbReference type="Pfam" id="PF10803">
    <property type="entry name" value="GerPB"/>
    <property type="match status" value="1"/>
</dbReference>
<dbReference type="EMBL" id="JBHUMM010000014">
    <property type="protein sequence ID" value="MFD2671748.1"/>
    <property type="molecule type" value="Genomic_DNA"/>
</dbReference>